<reference evidence="2" key="1">
    <citation type="submission" date="2016-10" db="EMBL/GenBank/DDBJ databases">
        <authorList>
            <person name="Varghese N."/>
            <person name="Submissions S."/>
        </authorList>
    </citation>
    <scope>NUCLEOTIDE SEQUENCE [LARGE SCALE GENOMIC DNA]</scope>
    <source>
        <strain evidence="2">IBRC-M 10403</strain>
    </source>
</reference>
<dbReference type="Proteomes" id="UP000199501">
    <property type="component" value="Unassembled WGS sequence"/>
</dbReference>
<dbReference type="AlphaFoldDB" id="A0A1G6M8C3"/>
<protein>
    <submittedName>
        <fullName evidence="1">Uncharacterized protein</fullName>
    </submittedName>
</protein>
<dbReference type="EMBL" id="FMZZ01000002">
    <property type="protein sequence ID" value="SDC51195.1"/>
    <property type="molecule type" value="Genomic_DNA"/>
</dbReference>
<gene>
    <name evidence="1" type="ORF">SAMN05216174_102400</name>
</gene>
<keyword evidence="2" id="KW-1185">Reference proteome</keyword>
<dbReference type="STRING" id="1271860.SAMN05216174_102400"/>
<proteinExistence type="predicted"/>
<name>A0A1G6M8C3_9PSEU</name>
<evidence type="ECO:0000313" key="1">
    <source>
        <dbReference type="EMBL" id="SDC51195.1"/>
    </source>
</evidence>
<accession>A0A1G6M8C3</accession>
<evidence type="ECO:0000313" key="2">
    <source>
        <dbReference type="Proteomes" id="UP000199501"/>
    </source>
</evidence>
<dbReference type="RefSeq" id="WP_091449148.1">
    <property type="nucleotide sequence ID" value="NZ_FMZZ01000002.1"/>
</dbReference>
<sequence length="70" mass="7513">MPLAEETAARLRAFLTSLAGLRAHLDGIATETDRTRDEVAVLIQGTGNPQTQRIPAMLTEALPCTQPSKP</sequence>
<organism evidence="1 2">
    <name type="scientific">Actinokineospora iranica</name>
    <dbReference type="NCBI Taxonomy" id="1271860"/>
    <lineage>
        <taxon>Bacteria</taxon>
        <taxon>Bacillati</taxon>
        <taxon>Actinomycetota</taxon>
        <taxon>Actinomycetes</taxon>
        <taxon>Pseudonocardiales</taxon>
        <taxon>Pseudonocardiaceae</taxon>
        <taxon>Actinokineospora</taxon>
    </lineage>
</organism>